<sequence length="301" mass="32565">MFARDGKPAATDRDRFGCSLAGLEEDDVLIGADIRFIRRRAARAPEGFVSTPASGRGTLIGLSMKPGHQRRIHHAHHASLHDFAENGLYIRRFADPYKAEMAGSFDFALMEISAAALATIADQAECRHVEGLSEQAGAADLVLGGLTRALFAHAQGPMPPSPLFIAQIGAAIGTHLVRRYGEGRTTEPQGGRRLTPRQLGLITQRMRAQPKGDPGIDELCALTGLSRSIFLRAFRETTGRTPHQWLVEQRLDKARDLLLNSDAPLAAIAEACGFADGAHFSRVFAASMGAPPGAWRRSRLD</sequence>
<evidence type="ECO:0000313" key="5">
    <source>
        <dbReference type="EMBL" id="OQP87149.1"/>
    </source>
</evidence>
<keyword evidence="2" id="KW-0238">DNA-binding</keyword>
<dbReference type="RefSeq" id="WP_081174980.1">
    <property type="nucleotide sequence ID" value="NZ_MSPX01000004.1"/>
</dbReference>
<evidence type="ECO:0000313" key="6">
    <source>
        <dbReference type="Proteomes" id="UP000192652"/>
    </source>
</evidence>
<dbReference type="InterPro" id="IPR018062">
    <property type="entry name" value="HTH_AraC-typ_CS"/>
</dbReference>
<keyword evidence="6" id="KW-1185">Reference proteome</keyword>
<dbReference type="Pfam" id="PF12833">
    <property type="entry name" value="HTH_18"/>
    <property type="match status" value="1"/>
</dbReference>
<organism evidence="5 6">
    <name type="scientific">Xaviernesmea rhizosphaerae</name>
    <dbReference type="NCBI Taxonomy" id="1672749"/>
    <lineage>
        <taxon>Bacteria</taxon>
        <taxon>Pseudomonadati</taxon>
        <taxon>Pseudomonadota</taxon>
        <taxon>Alphaproteobacteria</taxon>
        <taxon>Hyphomicrobiales</taxon>
        <taxon>Rhizobiaceae</taxon>
        <taxon>Rhizobium/Agrobacterium group</taxon>
        <taxon>Xaviernesmea</taxon>
    </lineage>
</organism>
<evidence type="ECO:0000259" key="4">
    <source>
        <dbReference type="PROSITE" id="PS01124"/>
    </source>
</evidence>
<feature type="domain" description="HTH araC/xylS-type" evidence="4">
    <location>
        <begin position="196"/>
        <end position="298"/>
    </location>
</feature>
<dbReference type="SMART" id="SM00342">
    <property type="entry name" value="HTH_ARAC"/>
    <property type="match status" value="1"/>
</dbReference>
<dbReference type="PROSITE" id="PS00041">
    <property type="entry name" value="HTH_ARAC_FAMILY_1"/>
    <property type="match status" value="2"/>
</dbReference>
<evidence type="ECO:0000256" key="2">
    <source>
        <dbReference type="ARBA" id="ARBA00023125"/>
    </source>
</evidence>
<dbReference type="InterPro" id="IPR009057">
    <property type="entry name" value="Homeodomain-like_sf"/>
</dbReference>
<gene>
    <name evidence="5" type="ORF">BTR14_06910</name>
</gene>
<evidence type="ECO:0000256" key="1">
    <source>
        <dbReference type="ARBA" id="ARBA00023015"/>
    </source>
</evidence>
<keyword evidence="3" id="KW-0804">Transcription</keyword>
<protein>
    <recommendedName>
        <fullName evidence="4">HTH araC/xylS-type domain-containing protein</fullName>
    </recommendedName>
</protein>
<reference evidence="5 6" key="1">
    <citation type="journal article" date="2017" name="Antonie Van Leeuwenhoek">
        <title>Rhizobium rhizosphaerae sp. nov., a novel species isolated from rice rhizosphere.</title>
        <authorList>
            <person name="Zhao J.J."/>
            <person name="Zhang J."/>
            <person name="Zhang R.J."/>
            <person name="Zhang C.W."/>
            <person name="Yin H.Q."/>
            <person name="Zhang X.X."/>
        </authorList>
    </citation>
    <scope>NUCLEOTIDE SEQUENCE [LARGE SCALE GENOMIC DNA]</scope>
    <source>
        <strain evidence="5 6">RD15</strain>
    </source>
</reference>
<dbReference type="PROSITE" id="PS01124">
    <property type="entry name" value="HTH_ARAC_FAMILY_2"/>
    <property type="match status" value="1"/>
</dbReference>
<proteinExistence type="predicted"/>
<dbReference type="PANTHER" id="PTHR46796:SF14">
    <property type="entry name" value="TRANSCRIPTIONAL REGULATORY PROTEIN"/>
    <property type="match status" value="1"/>
</dbReference>
<dbReference type="Proteomes" id="UP000192652">
    <property type="component" value="Unassembled WGS sequence"/>
</dbReference>
<dbReference type="EMBL" id="MSPX01000004">
    <property type="protein sequence ID" value="OQP87149.1"/>
    <property type="molecule type" value="Genomic_DNA"/>
</dbReference>
<comment type="caution">
    <text evidence="5">The sequence shown here is derived from an EMBL/GenBank/DDBJ whole genome shotgun (WGS) entry which is preliminary data.</text>
</comment>
<dbReference type="Gene3D" id="1.10.10.60">
    <property type="entry name" value="Homeodomain-like"/>
    <property type="match status" value="2"/>
</dbReference>
<dbReference type="SUPFAM" id="SSF46689">
    <property type="entry name" value="Homeodomain-like"/>
    <property type="match status" value="2"/>
</dbReference>
<accession>A0ABX3PFY3</accession>
<name>A0ABX3PFY3_9HYPH</name>
<dbReference type="InterPro" id="IPR050204">
    <property type="entry name" value="AraC_XylS_family_regulators"/>
</dbReference>
<dbReference type="PANTHER" id="PTHR46796">
    <property type="entry name" value="HTH-TYPE TRANSCRIPTIONAL ACTIVATOR RHAS-RELATED"/>
    <property type="match status" value="1"/>
</dbReference>
<dbReference type="InterPro" id="IPR018060">
    <property type="entry name" value="HTH_AraC"/>
</dbReference>
<evidence type="ECO:0000256" key="3">
    <source>
        <dbReference type="ARBA" id="ARBA00023163"/>
    </source>
</evidence>
<keyword evidence="1" id="KW-0805">Transcription regulation</keyword>